<protein>
    <submittedName>
        <fullName evidence="11">Phosphoethanolamine transferase EptA</fullName>
        <ecNumber evidence="11">2.7.-.-</ecNumber>
    </submittedName>
</protein>
<accession>A0A380T577</accession>
<dbReference type="SUPFAM" id="SSF53649">
    <property type="entry name" value="Alkaline phosphatase-like"/>
    <property type="match status" value="1"/>
</dbReference>
<dbReference type="GO" id="GO:0009244">
    <property type="term" value="P:lipopolysaccharide core region biosynthetic process"/>
    <property type="evidence" value="ECO:0007669"/>
    <property type="project" value="TreeGrafter"/>
</dbReference>
<dbReference type="NCBIfam" id="NF028537">
    <property type="entry name" value="P_eth_NH2_trans"/>
    <property type="match status" value="1"/>
</dbReference>
<feature type="domain" description="Sulfatase N-terminal" evidence="9">
    <location>
        <begin position="233"/>
        <end position="521"/>
    </location>
</feature>
<evidence type="ECO:0000256" key="6">
    <source>
        <dbReference type="ARBA" id="ARBA00022989"/>
    </source>
</evidence>
<keyword evidence="6 8" id="KW-1133">Transmembrane helix</keyword>
<dbReference type="InterPro" id="IPR000917">
    <property type="entry name" value="Sulfatase_N"/>
</dbReference>
<dbReference type="Gene3D" id="3.40.720.10">
    <property type="entry name" value="Alkaline Phosphatase, subunit A"/>
    <property type="match status" value="1"/>
</dbReference>
<evidence type="ECO:0000313" key="11">
    <source>
        <dbReference type="EMBL" id="SUQ64750.1"/>
    </source>
</evidence>
<keyword evidence="3" id="KW-0997">Cell inner membrane</keyword>
<dbReference type="RefSeq" id="WP_115088260.1">
    <property type="nucleotide sequence ID" value="NZ_CBCSFG010000005.1"/>
</dbReference>
<dbReference type="InterPro" id="IPR012549">
    <property type="entry name" value="EptA-like_N"/>
</dbReference>
<proteinExistence type="predicted"/>
<evidence type="ECO:0000256" key="2">
    <source>
        <dbReference type="ARBA" id="ARBA00022475"/>
    </source>
</evidence>
<evidence type="ECO:0000256" key="5">
    <source>
        <dbReference type="ARBA" id="ARBA00022692"/>
    </source>
</evidence>
<feature type="transmembrane region" description="Helical" evidence="8">
    <location>
        <begin position="148"/>
        <end position="170"/>
    </location>
</feature>
<dbReference type="EC" id="2.7.-.-" evidence="11"/>
<dbReference type="InterPro" id="IPR017850">
    <property type="entry name" value="Alkaline_phosphatase_core_sf"/>
</dbReference>
<feature type="transmembrane region" description="Helical" evidence="8">
    <location>
        <begin position="12"/>
        <end position="32"/>
    </location>
</feature>
<dbReference type="PANTHER" id="PTHR30443">
    <property type="entry name" value="INNER MEMBRANE PROTEIN"/>
    <property type="match status" value="1"/>
</dbReference>
<dbReference type="InterPro" id="IPR040423">
    <property type="entry name" value="PEA_transferase"/>
</dbReference>
<dbReference type="Pfam" id="PF00884">
    <property type="entry name" value="Sulfatase"/>
    <property type="match status" value="1"/>
</dbReference>
<keyword evidence="7 8" id="KW-0472">Membrane</keyword>
<sequence>MFKVKPLRAEWVTLIASLYLLIGFNSLLWQHLASVLASDAHGLLLRVAFGVMILCAFNLVLTLLAFRMLLKPLLITLFMVSAGVAYFMSQYGVMIDVGMLRNAMETNATEVRDLLSIKLFLYIAVLGVLPSILLYKAPVLYRNWARELFGKLLASVACIVVLGTVALINYQGLASLFRNHHEIRLMLVPSNFVGASLGYVGERVGSAATPFRAIGEDAKLDVAWQQRSRKSLTVLVVGESARAPNFGVLGYGRDTTPQLSKEKGLIAFTDVHSCGTETAVSVPCMFSGFTRKDYDASTAKNQEGLLDVLQRAGLAVRWRDNQSGCKGTCDRVVFENVSNLKDPALCADDECRDEILLKGLDSFIDSLQQDTVLVLHQMGSHGPDYYKRYPKEYERFTPVCRSNALNQCSQDSIVNAYDNTLVYTDHVLAALIDLLRSKQDKVDTAMLYLSDHGESLGEYNLYLHGTPYMLAPEQQKHVPLLAWFSDSYKASFGVDSDCLQKVRNEPLSQDNLFHSMLGLLQVHTNLYKPELDLFASCRPMLARH</sequence>
<dbReference type="CDD" id="cd16017">
    <property type="entry name" value="LptA"/>
    <property type="match status" value="1"/>
</dbReference>
<evidence type="ECO:0000256" key="3">
    <source>
        <dbReference type="ARBA" id="ARBA00022519"/>
    </source>
</evidence>
<keyword evidence="4 11" id="KW-0808">Transferase</keyword>
<dbReference type="AlphaFoldDB" id="A0A380T577"/>
<dbReference type="Pfam" id="PF08019">
    <property type="entry name" value="EptA_B_N"/>
    <property type="match status" value="1"/>
</dbReference>
<organism evidence="11 12">
    <name type="scientific">Pseudomonas wadenswilerensis</name>
    <dbReference type="NCBI Taxonomy" id="1785161"/>
    <lineage>
        <taxon>Bacteria</taxon>
        <taxon>Pseudomonadati</taxon>
        <taxon>Pseudomonadota</taxon>
        <taxon>Gammaproteobacteria</taxon>
        <taxon>Pseudomonadales</taxon>
        <taxon>Pseudomonadaceae</taxon>
        <taxon>Pseudomonas</taxon>
    </lineage>
</organism>
<feature type="domain" description="Phosphoethanolamine transferase N-terminal" evidence="10">
    <location>
        <begin position="54"/>
        <end position="202"/>
    </location>
</feature>
<feature type="transmembrane region" description="Helical" evidence="8">
    <location>
        <begin position="44"/>
        <end position="66"/>
    </location>
</feature>
<dbReference type="GO" id="GO:0016776">
    <property type="term" value="F:phosphotransferase activity, phosphate group as acceptor"/>
    <property type="evidence" value="ECO:0007669"/>
    <property type="project" value="TreeGrafter"/>
</dbReference>
<keyword evidence="12" id="KW-1185">Reference proteome</keyword>
<feature type="transmembrane region" description="Helical" evidence="8">
    <location>
        <begin position="115"/>
        <end position="136"/>
    </location>
</feature>
<reference evidence="12" key="1">
    <citation type="submission" date="2018-07" db="EMBL/GenBank/DDBJ databases">
        <authorList>
            <person name="Blom J."/>
        </authorList>
    </citation>
    <scope>NUCLEOTIDE SEQUENCE [LARGE SCALE GENOMIC DNA]</scope>
    <source>
        <strain evidence="12">CCOS 864</strain>
    </source>
</reference>
<gene>
    <name evidence="11" type="primary">eptA</name>
    <name evidence="11" type="ORF">CCOS864_04216</name>
</gene>
<evidence type="ECO:0000259" key="9">
    <source>
        <dbReference type="Pfam" id="PF00884"/>
    </source>
</evidence>
<evidence type="ECO:0000259" key="10">
    <source>
        <dbReference type="Pfam" id="PF08019"/>
    </source>
</evidence>
<evidence type="ECO:0000256" key="7">
    <source>
        <dbReference type="ARBA" id="ARBA00023136"/>
    </source>
</evidence>
<keyword evidence="2" id="KW-1003">Cell membrane</keyword>
<evidence type="ECO:0000256" key="4">
    <source>
        <dbReference type="ARBA" id="ARBA00022679"/>
    </source>
</evidence>
<dbReference type="InterPro" id="IPR058130">
    <property type="entry name" value="PEA_transf_C"/>
</dbReference>
<keyword evidence="5 8" id="KW-0812">Transmembrane</keyword>
<feature type="transmembrane region" description="Helical" evidence="8">
    <location>
        <begin position="73"/>
        <end position="95"/>
    </location>
</feature>
<dbReference type="PANTHER" id="PTHR30443:SF0">
    <property type="entry name" value="PHOSPHOETHANOLAMINE TRANSFERASE EPTA"/>
    <property type="match status" value="1"/>
</dbReference>
<dbReference type="Proteomes" id="UP000255177">
    <property type="component" value="Unassembled WGS sequence"/>
</dbReference>
<dbReference type="GO" id="GO:0005886">
    <property type="term" value="C:plasma membrane"/>
    <property type="evidence" value="ECO:0007669"/>
    <property type="project" value="UniProtKB-SubCell"/>
</dbReference>
<evidence type="ECO:0000313" key="12">
    <source>
        <dbReference type="Proteomes" id="UP000255177"/>
    </source>
</evidence>
<name>A0A380T577_9PSED</name>
<evidence type="ECO:0000256" key="1">
    <source>
        <dbReference type="ARBA" id="ARBA00004429"/>
    </source>
</evidence>
<comment type="subcellular location">
    <subcellularLocation>
        <location evidence="1">Cell inner membrane</location>
        <topology evidence="1">Multi-pass membrane protein</topology>
    </subcellularLocation>
</comment>
<dbReference type="EMBL" id="UIDD01000010">
    <property type="protein sequence ID" value="SUQ64750.1"/>
    <property type="molecule type" value="Genomic_DNA"/>
</dbReference>
<evidence type="ECO:0000256" key="8">
    <source>
        <dbReference type="SAM" id="Phobius"/>
    </source>
</evidence>